<proteinExistence type="inferred from homology"/>
<dbReference type="PANTHER" id="PTHR11556:SF35">
    <property type="entry name" value="SEDOHEPTULOSE-1,7-BISPHOSPHATASE, CHLOROPLASTIC"/>
    <property type="match status" value="1"/>
</dbReference>
<dbReference type="AlphaFoldDB" id="A0A2U3DWU9"/>
<sequence>MPCRAVTNLDWQAGVVRMTWGVRVSAVAPQLSPAAWLASGTWRRLQAFMPAPASQARPTQLTLGTTKERSVTAAKTRRIPVGFLRPGLLEHLTPSCLSLAIAFSRRSSLEAWGMLLLYESRARDAGIGIESRINAARQCQRPHLQSQDTVPPGPIPPTAAKYQGPSACVIIMDRQLEQLLPALSARPGLCKSLLPELLDCVADIADALRKSYDVALAGTANAFGDDQLNVDVAAEDILRAALSRCPVVATASSEEDPTERAINNLPATSGDGEQYTVAFDPLDGSSIIGPNWTVGTIVGIWDGTTALRQSPADKMVAAVLGVYGPRTTAIVAIRLPGSESVCLEIAIATRSGSARSSTVLRPAVGLAKPPFRTRYFAPANLRAAAESPSYMHLIAHFVDNKYTLRYSGGLVPDLVHALVKGHGVYVSPVTATSRAKLRRLYELCPVALVMECAGGRAIDPTTGEDILAQPLDSCDDRAGLVCGTSNEWHCAAWAGDRQQRAIWRLGHRCPAKARPSEANSSSPAMSLSVSGETGIQRAVKAASSELLTNNTVASFKGLSAGFGPKPLRGFEAALLHQVPLAGHLQAEDLGQSILPTCVRDRWSFAFWRFPLAFFHRDLA</sequence>
<dbReference type="EMBL" id="LCWV01000023">
    <property type="protein sequence ID" value="PWI66735.1"/>
    <property type="molecule type" value="Genomic_DNA"/>
</dbReference>
<gene>
    <name evidence="10" type="ORF">PCL_04873</name>
</gene>
<dbReference type="GO" id="GO:0046872">
    <property type="term" value="F:metal ion binding"/>
    <property type="evidence" value="ECO:0007669"/>
    <property type="project" value="UniProtKB-KW"/>
</dbReference>
<dbReference type="PANTHER" id="PTHR11556">
    <property type="entry name" value="FRUCTOSE-1,6-BISPHOSPHATASE-RELATED"/>
    <property type="match status" value="1"/>
</dbReference>
<evidence type="ECO:0008006" key="12">
    <source>
        <dbReference type="Google" id="ProtNLM"/>
    </source>
</evidence>
<evidence type="ECO:0000259" key="9">
    <source>
        <dbReference type="Pfam" id="PF18913"/>
    </source>
</evidence>
<evidence type="ECO:0000256" key="7">
    <source>
        <dbReference type="ARBA" id="ARBA00023277"/>
    </source>
</evidence>
<dbReference type="GO" id="GO:0006002">
    <property type="term" value="P:fructose 6-phosphate metabolic process"/>
    <property type="evidence" value="ECO:0007669"/>
    <property type="project" value="TreeGrafter"/>
</dbReference>
<organism evidence="10 11">
    <name type="scientific">Purpureocillium lilacinum</name>
    <name type="common">Paecilomyces lilacinus</name>
    <dbReference type="NCBI Taxonomy" id="33203"/>
    <lineage>
        <taxon>Eukaryota</taxon>
        <taxon>Fungi</taxon>
        <taxon>Dikarya</taxon>
        <taxon>Ascomycota</taxon>
        <taxon>Pezizomycotina</taxon>
        <taxon>Sordariomycetes</taxon>
        <taxon>Hypocreomycetidae</taxon>
        <taxon>Hypocreales</taxon>
        <taxon>Ophiocordycipitaceae</taxon>
        <taxon>Purpureocillium</taxon>
    </lineage>
</organism>
<dbReference type="GO" id="GO:0042132">
    <property type="term" value="F:fructose 1,6-bisphosphate 1-phosphatase activity"/>
    <property type="evidence" value="ECO:0007669"/>
    <property type="project" value="TreeGrafter"/>
</dbReference>
<keyword evidence="6" id="KW-0460">Magnesium</keyword>
<evidence type="ECO:0000256" key="3">
    <source>
        <dbReference type="ARBA" id="ARBA00010941"/>
    </source>
</evidence>
<dbReference type="Proteomes" id="UP000245956">
    <property type="component" value="Unassembled WGS sequence"/>
</dbReference>
<dbReference type="InterPro" id="IPR020548">
    <property type="entry name" value="Fructose_bisphosphatase_AS"/>
</dbReference>
<evidence type="ECO:0000256" key="2">
    <source>
        <dbReference type="ARBA" id="ARBA00005215"/>
    </source>
</evidence>
<reference evidence="10 11" key="1">
    <citation type="journal article" date="2016" name="Front. Microbiol.">
        <title>Genome and transcriptome sequences reveal the specific parasitism of the nematophagous Purpureocillium lilacinum 36-1.</title>
        <authorList>
            <person name="Xie J."/>
            <person name="Li S."/>
            <person name="Mo C."/>
            <person name="Xiao X."/>
            <person name="Peng D."/>
            <person name="Wang G."/>
            <person name="Xiao Y."/>
        </authorList>
    </citation>
    <scope>NUCLEOTIDE SEQUENCE [LARGE SCALE GENOMIC DNA]</scope>
    <source>
        <strain evidence="10 11">36-1</strain>
    </source>
</reference>
<evidence type="ECO:0000256" key="5">
    <source>
        <dbReference type="ARBA" id="ARBA00022801"/>
    </source>
</evidence>
<dbReference type="Gene3D" id="3.40.190.80">
    <property type="match status" value="1"/>
</dbReference>
<dbReference type="InterPro" id="IPR033391">
    <property type="entry name" value="FBPase_N"/>
</dbReference>
<keyword evidence="7" id="KW-0119">Carbohydrate metabolism</keyword>
<evidence type="ECO:0000259" key="8">
    <source>
        <dbReference type="Pfam" id="PF00316"/>
    </source>
</evidence>
<dbReference type="Pfam" id="PF00316">
    <property type="entry name" value="FBPase"/>
    <property type="match status" value="1"/>
</dbReference>
<evidence type="ECO:0000256" key="4">
    <source>
        <dbReference type="ARBA" id="ARBA00022723"/>
    </source>
</evidence>
<comment type="similarity">
    <text evidence="3">Belongs to the FBPase class 1 family.</text>
</comment>
<dbReference type="GO" id="GO:0005737">
    <property type="term" value="C:cytoplasm"/>
    <property type="evidence" value="ECO:0007669"/>
    <property type="project" value="TreeGrafter"/>
</dbReference>
<dbReference type="GO" id="GO:0005986">
    <property type="term" value="P:sucrose biosynthetic process"/>
    <property type="evidence" value="ECO:0007669"/>
    <property type="project" value="TreeGrafter"/>
</dbReference>
<feature type="domain" description="Fructose-1-6-bisphosphatase class I N-terminal" evidence="8">
    <location>
        <begin position="192"/>
        <end position="341"/>
    </location>
</feature>
<dbReference type="Pfam" id="PF18913">
    <property type="entry name" value="FBPase_C"/>
    <property type="match status" value="1"/>
</dbReference>
<evidence type="ECO:0000256" key="1">
    <source>
        <dbReference type="ARBA" id="ARBA00001946"/>
    </source>
</evidence>
<dbReference type="InterPro" id="IPR023079">
    <property type="entry name" value="SBPase"/>
</dbReference>
<comment type="caution">
    <text evidence="10">The sequence shown here is derived from an EMBL/GenBank/DDBJ whole genome shotgun (WGS) entry which is preliminary data.</text>
</comment>
<name>A0A2U3DWU9_PURLI</name>
<dbReference type="PROSITE" id="PS00124">
    <property type="entry name" value="FBPASE"/>
    <property type="match status" value="1"/>
</dbReference>
<evidence type="ECO:0000313" key="10">
    <source>
        <dbReference type="EMBL" id="PWI66735.1"/>
    </source>
</evidence>
<protein>
    <recommendedName>
        <fullName evidence="12">Sedoheptulose-1,7-bisphosphatase</fullName>
    </recommendedName>
</protein>
<comment type="pathway">
    <text evidence="2">Carbohydrate biosynthesis; Calvin cycle.</text>
</comment>
<dbReference type="Gene3D" id="3.30.540.10">
    <property type="entry name" value="Fructose-1,6-Bisphosphatase, subunit A, domain 1"/>
    <property type="match status" value="1"/>
</dbReference>
<dbReference type="InterPro" id="IPR044015">
    <property type="entry name" value="FBPase_C_dom"/>
</dbReference>
<dbReference type="PRINTS" id="PR01958">
    <property type="entry name" value="S17BPHPHTASE"/>
</dbReference>
<dbReference type="SUPFAM" id="SSF56655">
    <property type="entry name" value="Carbohydrate phosphatase"/>
    <property type="match status" value="1"/>
</dbReference>
<dbReference type="GO" id="GO:0006094">
    <property type="term" value="P:gluconeogenesis"/>
    <property type="evidence" value="ECO:0007669"/>
    <property type="project" value="TreeGrafter"/>
</dbReference>
<feature type="domain" description="Fructose-1-6-bisphosphatase class 1 C-terminal" evidence="9">
    <location>
        <begin position="372"/>
        <end position="487"/>
    </location>
</feature>
<keyword evidence="4" id="KW-0479">Metal-binding</keyword>
<dbReference type="GO" id="GO:0006000">
    <property type="term" value="P:fructose metabolic process"/>
    <property type="evidence" value="ECO:0007669"/>
    <property type="project" value="TreeGrafter"/>
</dbReference>
<keyword evidence="5" id="KW-0378">Hydrolase</keyword>
<dbReference type="GO" id="GO:0030388">
    <property type="term" value="P:fructose 1,6-bisphosphate metabolic process"/>
    <property type="evidence" value="ECO:0007669"/>
    <property type="project" value="TreeGrafter"/>
</dbReference>
<comment type="cofactor">
    <cofactor evidence="1">
        <name>Mg(2+)</name>
        <dbReference type="ChEBI" id="CHEBI:18420"/>
    </cofactor>
</comment>
<evidence type="ECO:0000256" key="6">
    <source>
        <dbReference type="ARBA" id="ARBA00022842"/>
    </source>
</evidence>
<accession>A0A2U3DWU9</accession>
<dbReference type="InterPro" id="IPR000146">
    <property type="entry name" value="FBPase_class-1"/>
</dbReference>
<evidence type="ECO:0000313" key="11">
    <source>
        <dbReference type="Proteomes" id="UP000245956"/>
    </source>
</evidence>